<evidence type="ECO:0000256" key="5">
    <source>
        <dbReference type="ARBA" id="ARBA00022679"/>
    </source>
</evidence>
<evidence type="ECO:0000256" key="7">
    <source>
        <dbReference type="ARBA" id="ARBA00023204"/>
    </source>
</evidence>
<dbReference type="GO" id="GO:0006307">
    <property type="term" value="P:DNA alkylation repair"/>
    <property type="evidence" value="ECO:0007669"/>
    <property type="project" value="UniProtKB-UniRule"/>
</dbReference>
<keyword evidence="3 9" id="KW-0963">Cytoplasm</keyword>
<dbReference type="NCBIfam" id="TIGR00589">
    <property type="entry name" value="ogt"/>
    <property type="match status" value="1"/>
</dbReference>
<evidence type="ECO:0000259" key="10">
    <source>
        <dbReference type="Pfam" id="PF01035"/>
    </source>
</evidence>
<feature type="active site" description="Nucleophile; methyl group acceptor" evidence="9">
    <location>
        <position position="152"/>
    </location>
</feature>
<comment type="subcellular location">
    <subcellularLocation>
        <location evidence="9">Cytoplasm</location>
    </subcellularLocation>
</comment>
<dbReference type="HAMAP" id="MF_00772">
    <property type="entry name" value="OGT"/>
    <property type="match status" value="1"/>
</dbReference>
<gene>
    <name evidence="12" type="ORF">BLA60_11750</name>
</gene>
<sequence>MALKMDLATRAERGGVLDIAFHEVDSPVGRLLLAATAKGVVRVAFEREGFDDVLETLAEKISPRVLSSPRRLEPVARELDQYFDGQLREFTVPKDYSLSEGFRLAVQQHLTDIGYGHTASYKEVADLVGNPKAVRAVGTACATNPLPVVVPCHRVVRSDGTPGGYVGGLDAKQTLLTLENEMVSGCP</sequence>
<dbReference type="SUPFAM" id="SSF53155">
    <property type="entry name" value="Methylated DNA-protein cysteine methyltransferase domain"/>
    <property type="match status" value="1"/>
</dbReference>
<evidence type="ECO:0000256" key="1">
    <source>
        <dbReference type="ARBA" id="ARBA00001286"/>
    </source>
</evidence>
<dbReference type="CDD" id="cd06445">
    <property type="entry name" value="ATase"/>
    <property type="match status" value="1"/>
</dbReference>
<keyword evidence="7 9" id="KW-0234">DNA repair</keyword>
<dbReference type="InterPro" id="IPR036388">
    <property type="entry name" value="WH-like_DNA-bd_sf"/>
</dbReference>
<proteinExistence type="inferred from homology"/>
<evidence type="ECO:0000256" key="9">
    <source>
        <dbReference type="HAMAP-Rule" id="MF_00772"/>
    </source>
</evidence>
<evidence type="ECO:0000256" key="2">
    <source>
        <dbReference type="ARBA" id="ARBA00008711"/>
    </source>
</evidence>
<comment type="caution">
    <text evidence="12">The sequence shown here is derived from an EMBL/GenBank/DDBJ whole genome shotgun (WGS) entry which is preliminary data.</text>
</comment>
<evidence type="ECO:0000256" key="8">
    <source>
        <dbReference type="ARBA" id="ARBA00049348"/>
    </source>
</evidence>
<keyword evidence="4 9" id="KW-0489">Methyltransferase</keyword>
<comment type="catalytic activity">
    <reaction evidence="8 9">
        <text>a 6-O-methyl-2'-deoxyguanosine in DNA + L-cysteinyl-[protein] = S-methyl-L-cysteinyl-[protein] + a 2'-deoxyguanosine in DNA</text>
        <dbReference type="Rhea" id="RHEA:24000"/>
        <dbReference type="Rhea" id="RHEA-COMP:10131"/>
        <dbReference type="Rhea" id="RHEA-COMP:10132"/>
        <dbReference type="Rhea" id="RHEA-COMP:11367"/>
        <dbReference type="Rhea" id="RHEA-COMP:11368"/>
        <dbReference type="ChEBI" id="CHEBI:29950"/>
        <dbReference type="ChEBI" id="CHEBI:82612"/>
        <dbReference type="ChEBI" id="CHEBI:85445"/>
        <dbReference type="ChEBI" id="CHEBI:85448"/>
        <dbReference type="EC" id="2.1.1.63"/>
    </reaction>
</comment>
<dbReference type="Gene3D" id="3.30.160.70">
    <property type="entry name" value="Methylated DNA-protein cysteine methyltransferase domain"/>
    <property type="match status" value="1"/>
</dbReference>
<feature type="domain" description="Methylated-DNA-[protein]-cysteine S-methyltransferase DNA binding" evidence="10">
    <location>
        <begin position="102"/>
        <end position="180"/>
    </location>
</feature>
<keyword evidence="5 9" id="KW-0808">Transferase</keyword>
<dbReference type="PANTHER" id="PTHR10815:SF12">
    <property type="entry name" value="METHYLATED-DNA--PROTEIN-CYSTEINE METHYLTRANSFERASE, INDUCIBLE"/>
    <property type="match status" value="1"/>
</dbReference>
<dbReference type="EC" id="2.1.1.63" evidence="9"/>
<dbReference type="Pfam" id="PF02870">
    <property type="entry name" value="Methyltransf_1N"/>
    <property type="match status" value="1"/>
</dbReference>
<evidence type="ECO:0000313" key="12">
    <source>
        <dbReference type="EMBL" id="OLF11767.1"/>
    </source>
</evidence>
<evidence type="ECO:0000259" key="11">
    <source>
        <dbReference type="Pfam" id="PF02870"/>
    </source>
</evidence>
<comment type="function">
    <text evidence="9">Involved in the cellular defense against the biological effects of O6-methylguanine (O6-MeG) and O4-methylthymine (O4-MeT) in DNA. Repairs the methylated nucleobase in DNA by stoichiometrically transferring the methyl group to a cysteine residue in the enzyme. This is a suicide reaction: the enzyme is irreversibly inactivated.</text>
</comment>
<comment type="similarity">
    <text evidence="2 9">Belongs to the MGMT family.</text>
</comment>
<keyword evidence="6 9" id="KW-0227">DNA damage</keyword>
<dbReference type="OrthoDB" id="9802228at2"/>
<dbReference type="InterPro" id="IPR036217">
    <property type="entry name" value="MethylDNA_cys_MeTrfase_DNAb"/>
</dbReference>
<dbReference type="EMBL" id="MSIF01000004">
    <property type="protein sequence ID" value="OLF11767.1"/>
    <property type="molecule type" value="Genomic_DNA"/>
</dbReference>
<dbReference type="GO" id="GO:0005737">
    <property type="term" value="C:cytoplasm"/>
    <property type="evidence" value="ECO:0007669"/>
    <property type="project" value="UniProtKB-SubCell"/>
</dbReference>
<evidence type="ECO:0000256" key="3">
    <source>
        <dbReference type="ARBA" id="ARBA00022490"/>
    </source>
</evidence>
<dbReference type="InterPro" id="IPR023546">
    <property type="entry name" value="MGMT"/>
</dbReference>
<organism evidence="12 13">
    <name type="scientific">Actinophytocola xinjiangensis</name>
    <dbReference type="NCBI Taxonomy" id="485602"/>
    <lineage>
        <taxon>Bacteria</taxon>
        <taxon>Bacillati</taxon>
        <taxon>Actinomycetota</taxon>
        <taxon>Actinomycetes</taxon>
        <taxon>Pseudonocardiales</taxon>
        <taxon>Pseudonocardiaceae</taxon>
    </lineage>
</organism>
<dbReference type="Pfam" id="PF01035">
    <property type="entry name" value="DNA_binding_1"/>
    <property type="match status" value="1"/>
</dbReference>
<reference evidence="12 13" key="1">
    <citation type="submission" date="2016-12" db="EMBL/GenBank/DDBJ databases">
        <title>The draft genome sequence of Actinophytocola xinjiangensis.</title>
        <authorList>
            <person name="Wang W."/>
            <person name="Yuan L."/>
        </authorList>
    </citation>
    <scope>NUCLEOTIDE SEQUENCE [LARGE SCALE GENOMIC DNA]</scope>
    <source>
        <strain evidence="12 13">CGMCC 4.4663</strain>
    </source>
</reference>
<comment type="miscellaneous">
    <text evidence="9">This enzyme catalyzes only one turnover and therefore is not strictly catalytic. According to one definition, an enzyme is a biocatalyst that acts repeatedly and over many reaction cycles.</text>
</comment>
<dbReference type="PROSITE" id="PS00374">
    <property type="entry name" value="MGMT"/>
    <property type="match status" value="1"/>
</dbReference>
<feature type="domain" description="Methylguanine DNA methyltransferase ribonuclease-like" evidence="11">
    <location>
        <begin position="24"/>
        <end position="93"/>
    </location>
</feature>
<dbReference type="GO" id="GO:0032259">
    <property type="term" value="P:methylation"/>
    <property type="evidence" value="ECO:0007669"/>
    <property type="project" value="UniProtKB-KW"/>
</dbReference>
<dbReference type="InterPro" id="IPR008332">
    <property type="entry name" value="MethylG_MeTrfase_N"/>
</dbReference>
<dbReference type="Proteomes" id="UP000185696">
    <property type="component" value="Unassembled WGS sequence"/>
</dbReference>
<dbReference type="PANTHER" id="PTHR10815">
    <property type="entry name" value="METHYLATED-DNA--PROTEIN-CYSTEINE METHYLTRANSFERASE"/>
    <property type="match status" value="1"/>
</dbReference>
<keyword evidence="13" id="KW-1185">Reference proteome</keyword>
<accession>A0A7Z0WNN2</accession>
<dbReference type="InterPro" id="IPR014048">
    <property type="entry name" value="MethylDNA_cys_MeTrfase_DNA-bd"/>
</dbReference>
<evidence type="ECO:0000256" key="4">
    <source>
        <dbReference type="ARBA" id="ARBA00022603"/>
    </source>
</evidence>
<evidence type="ECO:0000256" key="6">
    <source>
        <dbReference type="ARBA" id="ARBA00022763"/>
    </source>
</evidence>
<protein>
    <recommendedName>
        <fullName evidence="9">Methylated-DNA--protein-cysteine methyltransferase</fullName>
        <ecNumber evidence="9">2.1.1.63</ecNumber>
    </recommendedName>
    <alternativeName>
        <fullName evidence="9">6-O-methylguanine-DNA methyltransferase</fullName>
        <shortName evidence="9">MGMT</shortName>
    </alternativeName>
    <alternativeName>
        <fullName evidence="9">O-6-methylguanine-DNA-alkyltransferase</fullName>
    </alternativeName>
</protein>
<evidence type="ECO:0000313" key="13">
    <source>
        <dbReference type="Proteomes" id="UP000185696"/>
    </source>
</evidence>
<dbReference type="SUPFAM" id="SSF46767">
    <property type="entry name" value="Methylated DNA-protein cysteine methyltransferase, C-terminal domain"/>
    <property type="match status" value="1"/>
</dbReference>
<dbReference type="AlphaFoldDB" id="A0A7Z0WNN2"/>
<dbReference type="FunFam" id="1.10.10.10:FF:000214">
    <property type="entry name" value="Methylated-DNA--protein-cysteine methyltransferase"/>
    <property type="match status" value="1"/>
</dbReference>
<name>A0A7Z0WNN2_9PSEU</name>
<dbReference type="GO" id="GO:0003908">
    <property type="term" value="F:methylated-DNA-[protein]-cysteine S-methyltransferase activity"/>
    <property type="evidence" value="ECO:0007669"/>
    <property type="project" value="UniProtKB-UniRule"/>
</dbReference>
<comment type="catalytic activity">
    <reaction evidence="1 9">
        <text>a 4-O-methyl-thymidine in DNA + L-cysteinyl-[protein] = a thymidine in DNA + S-methyl-L-cysteinyl-[protein]</text>
        <dbReference type="Rhea" id="RHEA:53428"/>
        <dbReference type="Rhea" id="RHEA-COMP:10131"/>
        <dbReference type="Rhea" id="RHEA-COMP:10132"/>
        <dbReference type="Rhea" id="RHEA-COMP:13555"/>
        <dbReference type="Rhea" id="RHEA-COMP:13556"/>
        <dbReference type="ChEBI" id="CHEBI:29950"/>
        <dbReference type="ChEBI" id="CHEBI:82612"/>
        <dbReference type="ChEBI" id="CHEBI:137386"/>
        <dbReference type="ChEBI" id="CHEBI:137387"/>
        <dbReference type="EC" id="2.1.1.63"/>
    </reaction>
</comment>
<dbReference type="Gene3D" id="1.10.10.10">
    <property type="entry name" value="Winged helix-like DNA-binding domain superfamily/Winged helix DNA-binding domain"/>
    <property type="match status" value="1"/>
</dbReference>
<dbReference type="InterPro" id="IPR001497">
    <property type="entry name" value="MethylDNA_cys_MeTrfase_AS"/>
</dbReference>
<dbReference type="InterPro" id="IPR036631">
    <property type="entry name" value="MGMT_N_sf"/>
</dbReference>